<feature type="compositionally biased region" description="Polar residues" evidence="1">
    <location>
        <begin position="63"/>
        <end position="73"/>
    </location>
</feature>
<feature type="region of interest" description="Disordered" evidence="1">
    <location>
        <begin position="162"/>
        <end position="217"/>
    </location>
</feature>
<feature type="compositionally biased region" description="Polar residues" evidence="1">
    <location>
        <begin position="259"/>
        <end position="287"/>
    </location>
</feature>
<organism evidence="3 4">
    <name type="scientific">Daphnia galeata</name>
    <dbReference type="NCBI Taxonomy" id="27404"/>
    <lineage>
        <taxon>Eukaryota</taxon>
        <taxon>Metazoa</taxon>
        <taxon>Ecdysozoa</taxon>
        <taxon>Arthropoda</taxon>
        <taxon>Crustacea</taxon>
        <taxon>Branchiopoda</taxon>
        <taxon>Diplostraca</taxon>
        <taxon>Cladocera</taxon>
        <taxon>Anomopoda</taxon>
        <taxon>Daphniidae</taxon>
        <taxon>Daphnia</taxon>
    </lineage>
</organism>
<evidence type="ECO:0000313" key="3">
    <source>
        <dbReference type="EMBL" id="CAH0099724.1"/>
    </source>
</evidence>
<proteinExistence type="predicted"/>
<dbReference type="Proteomes" id="UP000789390">
    <property type="component" value="Unassembled WGS sequence"/>
</dbReference>
<dbReference type="OrthoDB" id="6351765at2759"/>
<keyword evidence="2" id="KW-0812">Transmembrane</keyword>
<feature type="compositionally biased region" description="Low complexity" evidence="1">
    <location>
        <begin position="369"/>
        <end position="379"/>
    </location>
</feature>
<feature type="region of interest" description="Disordered" evidence="1">
    <location>
        <begin position="251"/>
        <end position="289"/>
    </location>
</feature>
<reference evidence="3" key="1">
    <citation type="submission" date="2021-11" db="EMBL/GenBank/DDBJ databases">
        <authorList>
            <person name="Schell T."/>
        </authorList>
    </citation>
    <scope>NUCLEOTIDE SEQUENCE</scope>
    <source>
        <strain evidence="3">M5</strain>
    </source>
</reference>
<feature type="transmembrane region" description="Helical" evidence="2">
    <location>
        <begin position="525"/>
        <end position="547"/>
    </location>
</feature>
<feature type="compositionally biased region" description="Low complexity" evidence="1">
    <location>
        <begin position="81"/>
        <end position="91"/>
    </location>
</feature>
<feature type="region of interest" description="Disordered" evidence="1">
    <location>
        <begin position="1"/>
        <end position="24"/>
    </location>
</feature>
<evidence type="ECO:0000313" key="4">
    <source>
        <dbReference type="Proteomes" id="UP000789390"/>
    </source>
</evidence>
<name>A0A8J2RBY2_9CRUS</name>
<sequence length="554" mass="61115">MADTRLPDVVPAKDLASGKESEEPLLSGSEVQLAAAAGHQHNCDSEVERCAAAMPDWHITILSSTNNEDNPSDTPIVHIWSSSDSNESNSSLVKLAPEEVCCSSRLEQIEHRSDSQLGSDSGIDSQLTSPTVIDGYNKLQEQSAFVLDLSANHLSVPSRMKLGSLRSSQQQQQTEKLNEDEPAIVENSVHGTGEQRNDPSPPNNTISTSSRFLPQKRHHRNFLPVDYSLDGWQSPRSDNFLKIRSLPSECEHQTETMEETNSLAVSWSDSSSTPITTSRKQPTSSSPKICVHVSSQHIDRSFEGQSSIISERSCSYDSQESSHFLADQETDPRCYSPSRKPSFGSICSDSCTENMDSRTSIKPVRSSHHNSGMLSRSSSSRSTFLSVPTRVPNHLWLSSTSDHQNDHNKVIERQPSVNSQLGSTSSLMASHFSLSNPYLRLCLNEGGINDALLLSLAGDETNHHAVLHMFDDPYYDSAAAAAIQLSLTQRLAFPQLVENDPESDKQNSRHQQRNELPREEGSLNFFAKIITFLVLVFVIVLVVGVLVKISHTPR</sequence>
<evidence type="ECO:0000256" key="2">
    <source>
        <dbReference type="SAM" id="Phobius"/>
    </source>
</evidence>
<comment type="caution">
    <text evidence="3">The sequence shown here is derived from an EMBL/GenBank/DDBJ whole genome shotgun (WGS) entry which is preliminary data.</text>
</comment>
<dbReference type="AlphaFoldDB" id="A0A8J2RBY2"/>
<accession>A0A8J2RBY2</accession>
<evidence type="ECO:0000256" key="1">
    <source>
        <dbReference type="SAM" id="MobiDB-lite"/>
    </source>
</evidence>
<gene>
    <name evidence="3" type="ORF">DGAL_LOCUS1882</name>
</gene>
<dbReference type="EMBL" id="CAKKLH010000024">
    <property type="protein sequence ID" value="CAH0099724.1"/>
    <property type="molecule type" value="Genomic_DNA"/>
</dbReference>
<keyword evidence="2" id="KW-0472">Membrane</keyword>
<keyword evidence="4" id="KW-1185">Reference proteome</keyword>
<feature type="region of interest" description="Disordered" evidence="1">
    <location>
        <begin position="359"/>
        <end position="379"/>
    </location>
</feature>
<feature type="region of interest" description="Disordered" evidence="1">
    <location>
        <begin position="63"/>
        <end position="92"/>
    </location>
</feature>
<protein>
    <submittedName>
        <fullName evidence="3">Uncharacterized protein</fullName>
    </submittedName>
</protein>
<keyword evidence="2" id="KW-1133">Transmembrane helix</keyword>